<name>A0A016SV89_9BILA</name>
<proteinExistence type="predicted"/>
<organism evidence="1 2">
    <name type="scientific">Ancylostoma ceylanicum</name>
    <dbReference type="NCBI Taxonomy" id="53326"/>
    <lineage>
        <taxon>Eukaryota</taxon>
        <taxon>Metazoa</taxon>
        <taxon>Ecdysozoa</taxon>
        <taxon>Nematoda</taxon>
        <taxon>Chromadorea</taxon>
        <taxon>Rhabditida</taxon>
        <taxon>Rhabditina</taxon>
        <taxon>Rhabditomorpha</taxon>
        <taxon>Strongyloidea</taxon>
        <taxon>Ancylostomatidae</taxon>
        <taxon>Ancylostomatinae</taxon>
        <taxon>Ancylostoma</taxon>
    </lineage>
</organism>
<evidence type="ECO:0000313" key="1">
    <source>
        <dbReference type="EMBL" id="EYB94306.1"/>
    </source>
</evidence>
<evidence type="ECO:0000313" key="2">
    <source>
        <dbReference type="Proteomes" id="UP000024635"/>
    </source>
</evidence>
<reference evidence="2" key="1">
    <citation type="journal article" date="2015" name="Nat. Genet.">
        <title>The genome and transcriptome of the zoonotic hookworm Ancylostoma ceylanicum identify infection-specific gene families.</title>
        <authorList>
            <person name="Schwarz E.M."/>
            <person name="Hu Y."/>
            <person name="Antoshechkin I."/>
            <person name="Miller M.M."/>
            <person name="Sternberg P.W."/>
            <person name="Aroian R.V."/>
        </authorList>
    </citation>
    <scope>NUCLEOTIDE SEQUENCE</scope>
    <source>
        <strain evidence="2">HY135</strain>
    </source>
</reference>
<sequence length="105" mass="12037">MVIFIITHFAPIKHFQFVVSASKLKSRDYPYIFNSALWLNVREGAFVADPSSLKHNSTLHITCFNHISCYRTSCRSEKKSVMGAIVEACDYVRFLILFESENGNQ</sequence>
<dbReference type="Proteomes" id="UP000024635">
    <property type="component" value="Unassembled WGS sequence"/>
</dbReference>
<gene>
    <name evidence="1" type="primary">Acey_s0173.g410</name>
    <name evidence="1" type="ORF">Y032_0173g410</name>
</gene>
<accession>A0A016SV89</accession>
<dbReference type="AlphaFoldDB" id="A0A016SV89"/>
<comment type="caution">
    <text evidence="1">The sequence shown here is derived from an EMBL/GenBank/DDBJ whole genome shotgun (WGS) entry which is preliminary data.</text>
</comment>
<keyword evidence="2" id="KW-1185">Reference proteome</keyword>
<dbReference type="EMBL" id="JARK01001509">
    <property type="protein sequence ID" value="EYB94306.1"/>
    <property type="molecule type" value="Genomic_DNA"/>
</dbReference>
<protein>
    <submittedName>
        <fullName evidence="1">Uncharacterized protein</fullName>
    </submittedName>
</protein>